<keyword evidence="1" id="KW-0620">Polyamine biosynthesis</keyword>
<sequence>MKKLASYIIPFTKTISSKISGTLEITWINGKKVLDSQNANYSYGSLQRVLEYGISKIYFDSKSDILVLGLGAGSVLHSLRKKFKHQGSITAVELDPVAIDLAKHEFEVDSLDNITIIESDAFDYVAHSKNTYHFIIVDLFIDDQVPESFYSQEFWDHIISILKPKGTVLFNAGIQLKNHQKLEQLIALYTDTMVFNIHNEVLGTNTLVIGRKQ</sequence>
<evidence type="ECO:0000313" key="2">
    <source>
        <dbReference type="EMBL" id="RZS90583.1"/>
    </source>
</evidence>
<dbReference type="RefSeq" id="WP_130287878.1">
    <property type="nucleotide sequence ID" value="NZ_SGXE01000007.1"/>
</dbReference>
<gene>
    <name evidence="2" type="ORF">EV197_3378</name>
</gene>
<dbReference type="CDD" id="cd02440">
    <property type="entry name" value="AdoMet_MTases"/>
    <property type="match status" value="1"/>
</dbReference>
<comment type="caution">
    <text evidence="2">The sequence shown here is derived from an EMBL/GenBank/DDBJ whole genome shotgun (WGS) entry which is preliminary data.</text>
</comment>
<reference evidence="2 3" key="1">
    <citation type="submission" date="2019-02" db="EMBL/GenBank/DDBJ databases">
        <title>Genomic Encyclopedia of Type Strains, Phase IV (KMG-IV): sequencing the most valuable type-strain genomes for metagenomic binning, comparative biology and taxonomic classification.</title>
        <authorList>
            <person name="Goeker M."/>
        </authorList>
    </citation>
    <scope>NUCLEOTIDE SEQUENCE [LARGE SCALE GENOMIC DNA]</scope>
    <source>
        <strain evidence="2 3">DSM 17196</strain>
    </source>
</reference>
<dbReference type="SUPFAM" id="SSF53335">
    <property type="entry name" value="S-adenosyl-L-methionine-dependent methyltransferases"/>
    <property type="match status" value="1"/>
</dbReference>
<keyword evidence="3" id="KW-1185">Reference proteome</keyword>
<dbReference type="AlphaFoldDB" id="A0A4Q7NTS0"/>
<dbReference type="EMBL" id="SGXE01000007">
    <property type="protein sequence ID" value="RZS90583.1"/>
    <property type="molecule type" value="Genomic_DNA"/>
</dbReference>
<dbReference type="PANTHER" id="PTHR43317:SF1">
    <property type="entry name" value="THERMOSPERMINE SYNTHASE ACAULIS5"/>
    <property type="match status" value="1"/>
</dbReference>
<dbReference type="PANTHER" id="PTHR43317">
    <property type="entry name" value="THERMOSPERMINE SYNTHASE ACAULIS5"/>
    <property type="match status" value="1"/>
</dbReference>
<accession>A0A4Q7NTS0</accession>
<evidence type="ECO:0000313" key="3">
    <source>
        <dbReference type="Proteomes" id="UP000292262"/>
    </source>
</evidence>
<evidence type="ECO:0000256" key="1">
    <source>
        <dbReference type="ARBA" id="ARBA00023115"/>
    </source>
</evidence>
<proteinExistence type="predicted"/>
<dbReference type="NCBIfam" id="NF037959">
    <property type="entry name" value="MFS_SpdSyn"/>
    <property type="match status" value="1"/>
</dbReference>
<dbReference type="Pfam" id="PF01564">
    <property type="entry name" value="Spermine_synth"/>
    <property type="match status" value="1"/>
</dbReference>
<dbReference type="OrthoDB" id="650847at2"/>
<name>A0A4Q7NTS0_9FLAO</name>
<protein>
    <submittedName>
        <fullName evidence="2">Spermine/spermidine synthase</fullName>
    </submittedName>
</protein>
<dbReference type="Gene3D" id="3.40.50.150">
    <property type="entry name" value="Vaccinia Virus protein VP39"/>
    <property type="match status" value="1"/>
</dbReference>
<dbReference type="InterPro" id="IPR029063">
    <property type="entry name" value="SAM-dependent_MTases_sf"/>
</dbReference>
<organism evidence="2 3">
    <name type="scientific">Aquimarina brevivitae</name>
    <dbReference type="NCBI Taxonomy" id="323412"/>
    <lineage>
        <taxon>Bacteria</taxon>
        <taxon>Pseudomonadati</taxon>
        <taxon>Bacteroidota</taxon>
        <taxon>Flavobacteriia</taxon>
        <taxon>Flavobacteriales</taxon>
        <taxon>Flavobacteriaceae</taxon>
        <taxon>Aquimarina</taxon>
    </lineage>
</organism>
<dbReference type="GO" id="GO:0006596">
    <property type="term" value="P:polyamine biosynthetic process"/>
    <property type="evidence" value="ECO:0007669"/>
    <property type="project" value="UniProtKB-KW"/>
</dbReference>
<dbReference type="Proteomes" id="UP000292262">
    <property type="component" value="Unassembled WGS sequence"/>
</dbReference>